<sequence length="348" mass="38308">MSTQRPLTLKKVAEILNVSTATISNAFNRPDQLSAHLREKLLAECERLGYHGPNIAARSLRKGESGVIAVLLTDSLAYHFTDPVANQFLQGISEVLEKNGKQLLMLSGAHGDAPSTGIEALPDGFIIYGSQDHNPLFERIIKQGKPIITVDFDAPGFASVNIDNYQAAYKIAEHVLEQSVSRVAILGLRLIHSDRVCRITQGELYDESEAVSRRRLNGYIQALKDHQLDVTPDLIWHVPVNTHDAAVQAAREALMISPRPDAILCMTDKIAIGVIAAAKELDIKIPQELKLVGFDDIPESSMVTPTLSSVHQHLKQKGERAAQRLLKGQLNDKEILDVKLVIRNSSCE</sequence>
<dbReference type="InterPro" id="IPR046335">
    <property type="entry name" value="LacI/GalR-like_sensor"/>
</dbReference>
<evidence type="ECO:0000313" key="6">
    <source>
        <dbReference type="Proteomes" id="UP001163726"/>
    </source>
</evidence>
<keyword evidence="2 5" id="KW-0238">DNA-binding</keyword>
<proteinExistence type="predicted"/>
<geneLocation type="plasmid" evidence="5 6">
    <name>pCadTS8_1</name>
</geneLocation>
<reference evidence="5" key="1">
    <citation type="submission" date="2022-10" db="EMBL/GenBank/DDBJ databases">
        <title>Catenovulum adriacola sp. nov. isolated in the Harbour of Susak.</title>
        <authorList>
            <person name="Schoch T."/>
            <person name="Reich S.J."/>
            <person name="Stoeferle S."/>
            <person name="Flaiz M."/>
            <person name="Kazda M."/>
            <person name="Riedel C.U."/>
            <person name="Duerre P."/>
        </authorList>
    </citation>
    <scope>NUCLEOTIDE SEQUENCE</scope>
    <source>
        <strain evidence="5">TS8</strain>
        <plasmid evidence="5">pCadTS8_1</plasmid>
    </source>
</reference>
<dbReference type="PANTHER" id="PTHR30146">
    <property type="entry name" value="LACI-RELATED TRANSCRIPTIONAL REPRESSOR"/>
    <property type="match status" value="1"/>
</dbReference>
<feature type="domain" description="HTH lacI-type" evidence="4">
    <location>
        <begin position="7"/>
        <end position="62"/>
    </location>
</feature>
<dbReference type="Gene3D" id="3.40.50.2300">
    <property type="match status" value="2"/>
</dbReference>
<dbReference type="GO" id="GO:0003677">
    <property type="term" value="F:DNA binding"/>
    <property type="evidence" value="ECO:0007669"/>
    <property type="project" value="UniProtKB-KW"/>
</dbReference>
<keyword evidence="3" id="KW-0804">Transcription</keyword>
<dbReference type="CDD" id="cd06279">
    <property type="entry name" value="PBP1_LacI-like"/>
    <property type="match status" value="1"/>
</dbReference>
<keyword evidence="6" id="KW-1185">Reference proteome</keyword>
<dbReference type="InterPro" id="IPR000843">
    <property type="entry name" value="HTH_LacI"/>
</dbReference>
<dbReference type="Pfam" id="PF13377">
    <property type="entry name" value="Peripla_BP_3"/>
    <property type="match status" value="1"/>
</dbReference>
<dbReference type="Proteomes" id="UP001163726">
    <property type="component" value="Plasmid pCadTS8_1"/>
</dbReference>
<dbReference type="SUPFAM" id="SSF47413">
    <property type="entry name" value="lambda repressor-like DNA-binding domains"/>
    <property type="match status" value="1"/>
</dbReference>
<dbReference type="InterPro" id="IPR010982">
    <property type="entry name" value="Lambda_DNA-bd_dom_sf"/>
</dbReference>
<name>A0ABY7AT53_9ALTE</name>
<dbReference type="CDD" id="cd01392">
    <property type="entry name" value="HTH_LacI"/>
    <property type="match status" value="1"/>
</dbReference>
<protein>
    <submittedName>
        <fullName evidence="5">LacI family DNA-binding transcriptional regulator</fullName>
    </submittedName>
</protein>
<evidence type="ECO:0000259" key="4">
    <source>
        <dbReference type="PROSITE" id="PS50932"/>
    </source>
</evidence>
<gene>
    <name evidence="5" type="ORF">OLW01_14620</name>
</gene>
<keyword evidence="1" id="KW-0805">Transcription regulation</keyword>
<dbReference type="EMBL" id="CP109966">
    <property type="protein sequence ID" value="WAJ71952.1"/>
    <property type="molecule type" value="Genomic_DNA"/>
</dbReference>
<dbReference type="SMART" id="SM00354">
    <property type="entry name" value="HTH_LACI"/>
    <property type="match status" value="1"/>
</dbReference>
<dbReference type="PANTHER" id="PTHR30146:SF138">
    <property type="entry name" value="TRANSCRIPTIONAL REGULATORY PROTEIN"/>
    <property type="match status" value="1"/>
</dbReference>
<accession>A0ABY7AT53</accession>
<keyword evidence="5" id="KW-0614">Plasmid</keyword>
<organism evidence="5 6">
    <name type="scientific">Catenovulum adriaticum</name>
    <dbReference type="NCBI Taxonomy" id="2984846"/>
    <lineage>
        <taxon>Bacteria</taxon>
        <taxon>Pseudomonadati</taxon>
        <taxon>Pseudomonadota</taxon>
        <taxon>Gammaproteobacteria</taxon>
        <taxon>Alteromonadales</taxon>
        <taxon>Alteromonadaceae</taxon>
        <taxon>Catenovulum</taxon>
    </lineage>
</organism>
<dbReference type="Gene3D" id="1.10.260.40">
    <property type="entry name" value="lambda repressor-like DNA-binding domains"/>
    <property type="match status" value="1"/>
</dbReference>
<dbReference type="RefSeq" id="WP_268076671.1">
    <property type="nucleotide sequence ID" value="NZ_CP109966.1"/>
</dbReference>
<dbReference type="InterPro" id="IPR028082">
    <property type="entry name" value="Peripla_BP_I"/>
</dbReference>
<evidence type="ECO:0000256" key="3">
    <source>
        <dbReference type="ARBA" id="ARBA00023163"/>
    </source>
</evidence>
<evidence type="ECO:0000256" key="2">
    <source>
        <dbReference type="ARBA" id="ARBA00023125"/>
    </source>
</evidence>
<dbReference type="PROSITE" id="PS50932">
    <property type="entry name" value="HTH_LACI_2"/>
    <property type="match status" value="1"/>
</dbReference>
<evidence type="ECO:0000313" key="5">
    <source>
        <dbReference type="EMBL" id="WAJ71952.1"/>
    </source>
</evidence>
<dbReference type="SUPFAM" id="SSF53822">
    <property type="entry name" value="Periplasmic binding protein-like I"/>
    <property type="match status" value="1"/>
</dbReference>
<evidence type="ECO:0000256" key="1">
    <source>
        <dbReference type="ARBA" id="ARBA00023015"/>
    </source>
</evidence>